<dbReference type="Proteomes" id="UP001569153">
    <property type="component" value="Unassembled WGS sequence"/>
</dbReference>
<keyword evidence="1" id="KW-1133">Transmembrane helix</keyword>
<evidence type="ECO:0000313" key="2">
    <source>
        <dbReference type="EMBL" id="MEZ8193478.1"/>
    </source>
</evidence>
<keyword evidence="1" id="KW-0812">Transmembrane</keyword>
<dbReference type="Pfam" id="PF11012">
    <property type="entry name" value="DUF2850"/>
    <property type="match status" value="1"/>
</dbReference>
<keyword evidence="3" id="KW-1185">Reference proteome</keyword>
<evidence type="ECO:0000313" key="3">
    <source>
        <dbReference type="Proteomes" id="UP001569153"/>
    </source>
</evidence>
<reference evidence="2 3" key="1">
    <citation type="submission" date="2024-06" db="EMBL/GenBank/DDBJ databases">
        <authorList>
            <person name="Steensen K."/>
            <person name="Seneca J."/>
            <person name="Bartlau N."/>
            <person name="Yu A.X."/>
            <person name="Polz M.F."/>
        </authorList>
    </citation>
    <scope>NUCLEOTIDE SEQUENCE [LARGE SCALE GENOMIC DNA]</scope>
    <source>
        <strain evidence="2 3">FF146</strain>
    </source>
</reference>
<dbReference type="InterPro" id="IPR021271">
    <property type="entry name" value="DUF2850"/>
</dbReference>
<organism evidence="2 3">
    <name type="scientific">Vibrio cortegadensis</name>
    <dbReference type="NCBI Taxonomy" id="1328770"/>
    <lineage>
        <taxon>Bacteria</taxon>
        <taxon>Pseudomonadati</taxon>
        <taxon>Pseudomonadota</taxon>
        <taxon>Gammaproteobacteria</taxon>
        <taxon>Vibrionales</taxon>
        <taxon>Vibrionaceae</taxon>
        <taxon>Vibrio</taxon>
    </lineage>
</organism>
<dbReference type="EMBL" id="JBGOOT010000001">
    <property type="protein sequence ID" value="MEZ8193478.1"/>
    <property type="molecule type" value="Genomic_DNA"/>
</dbReference>
<sequence length="167" mass="18770">MKTKMAKTIRKSKVDKIIDNLYPDTGSAEFHAKRRRKIAERTLMLLAIIGTISVMSLYSDLIERLIIPEVDKSLVYGMWTEKDVASYAQDKFIVGSGGISVNGAIVATDFDFDGRYLEYVRGGKSLKYKFSGQDYSEMKLVSPAHYSPTFTRRTMGSKASNGIRPSY</sequence>
<feature type="transmembrane region" description="Helical" evidence="1">
    <location>
        <begin position="42"/>
        <end position="59"/>
    </location>
</feature>
<evidence type="ECO:0000256" key="1">
    <source>
        <dbReference type="SAM" id="Phobius"/>
    </source>
</evidence>
<accession>A0ABV4M1A5</accession>
<proteinExistence type="predicted"/>
<dbReference type="RefSeq" id="WP_371729502.1">
    <property type="nucleotide sequence ID" value="NZ_JBGOOT010000001.1"/>
</dbReference>
<protein>
    <submittedName>
        <fullName evidence="2">DUF2850 domain-containing protein</fullName>
    </submittedName>
</protein>
<name>A0ABV4M1A5_9VIBR</name>
<gene>
    <name evidence="2" type="ORF">ACED38_01140</name>
</gene>
<keyword evidence="1" id="KW-0472">Membrane</keyword>
<comment type="caution">
    <text evidence="2">The sequence shown here is derived from an EMBL/GenBank/DDBJ whole genome shotgun (WGS) entry which is preliminary data.</text>
</comment>